<dbReference type="Gene3D" id="1.10.840.10">
    <property type="entry name" value="Ras guanine-nucleotide exchange factors catalytic domain"/>
    <property type="match status" value="1"/>
</dbReference>
<dbReference type="Pfam" id="PF00617">
    <property type="entry name" value="RasGEF"/>
    <property type="match status" value="1"/>
</dbReference>
<feature type="region of interest" description="Disordered" evidence="3">
    <location>
        <begin position="682"/>
        <end position="718"/>
    </location>
</feature>
<dbReference type="AlphaFoldDB" id="A0A8E0VNE5"/>
<dbReference type="PANTHER" id="PTHR23113">
    <property type="entry name" value="GUANINE NUCLEOTIDE EXCHANGE FACTOR"/>
    <property type="match status" value="1"/>
</dbReference>
<feature type="compositionally biased region" description="Polar residues" evidence="3">
    <location>
        <begin position="682"/>
        <end position="697"/>
    </location>
</feature>
<sequence>MRIVEREKFENEKQELKSPALKFETLSDLFQHISMEENAYVQCSLVDALLHTYRLFSTAEQVLLTADRRQAYIFQIVLSLVDSGIFVILILYPCLRTFLSRWLRQPHVKDFDSIPGLAELHRFTSIVVGWCRAFQTRSTSTTTTTTETDKTGQWTSRYIDKPSQTSTATVSSIVFPNLDKRVRERMAYKLEYLSKHAEYRAKVLRGKYYDHDSSGSTGQKTNKQSNTQLSLAWQQSRFDEQQNKASALTGTLAERFSKLGNVSVAEGLTAIDKGLFLNLLLPELLDNVRNRPCPTYTATVDQFNRLVNVVQCTVLSVCRNSPTSPNDSPMANRQSNGPQDSNAPLAVAVWSNRHLQSRCNGETVVSALETFYGEEHKRAEVIAKWINIAWHLRQLNNLNSLQAILVALQIGAIRRLRNCWTIVELLYAEQYRRFEALNALMDISENHERVRACMRKHLEILMKSERARRKNDGTLFIFRSFYPRVQSKDSVLTDGLGMIPYLGIFMSDLTFLNTAQPDYVTAFPSPFSRQDLAFKPRFPNSPTISVESYSSSSLSSGGGKTDCGLKSYRRRNSRSPAFRMESHPGATNIIQVGTVLMLGFSRRWSQYLLLSSTSNRMQYSLFIEPGEKDRTAPSVVGYMCNSSRTLSVTSCPSANERIRGRSPILLARSFCVPPLGNPLSGSQINSTVASPVDSPNRSSSDVDSTYSSQASKYSTKSRFRSVSRRRQFTCDLLDVPKSQRGRSSTGVQSARSTSTSDCESSDLTVHVTLQGTEQQPTSDRPSFLKHMAKLGSTPNLASLHKTSTSFAERPTVIEKVSTFQTKLGKYIFEFVRNILLRLFKSQVSPTDRISDLLIRVIGKFDLPLENMSQYNLVVVRPGLPDRILSIGDNAMRAFRQSQLAHPNTVVNCTLVRHQASRSTINIGRLRTGSQPKITAKYCAYRARSSIRQPVHTIFDFWSTRT</sequence>
<gene>
    <name evidence="6" type="ORF">FBUS_06890</name>
</gene>
<evidence type="ECO:0000256" key="4">
    <source>
        <dbReference type="SAM" id="Phobius"/>
    </source>
</evidence>
<keyword evidence="4" id="KW-0472">Membrane</keyword>
<dbReference type="InterPro" id="IPR008937">
    <property type="entry name" value="Ras-like_GEF"/>
</dbReference>
<keyword evidence="4" id="KW-1133">Transmembrane helix</keyword>
<evidence type="ECO:0000259" key="5">
    <source>
        <dbReference type="PROSITE" id="PS50009"/>
    </source>
</evidence>
<evidence type="ECO:0000313" key="7">
    <source>
        <dbReference type="Proteomes" id="UP000728185"/>
    </source>
</evidence>
<feature type="compositionally biased region" description="Polar residues" evidence="3">
    <location>
        <begin position="741"/>
        <end position="759"/>
    </location>
</feature>
<dbReference type="SMART" id="SM00147">
    <property type="entry name" value="RasGEF"/>
    <property type="match status" value="1"/>
</dbReference>
<name>A0A8E0VNE5_9TREM</name>
<dbReference type="InterPro" id="IPR023578">
    <property type="entry name" value="Ras_GEF_dom_sf"/>
</dbReference>
<dbReference type="SUPFAM" id="SSF48366">
    <property type="entry name" value="Ras GEF"/>
    <property type="match status" value="2"/>
</dbReference>
<evidence type="ECO:0000256" key="1">
    <source>
        <dbReference type="ARBA" id="ARBA00022658"/>
    </source>
</evidence>
<dbReference type="GO" id="GO:0005085">
    <property type="term" value="F:guanyl-nucleotide exchange factor activity"/>
    <property type="evidence" value="ECO:0007669"/>
    <property type="project" value="UniProtKB-KW"/>
</dbReference>
<dbReference type="PROSITE" id="PS50009">
    <property type="entry name" value="RASGEF_CAT"/>
    <property type="match status" value="1"/>
</dbReference>
<dbReference type="GO" id="GO:0007265">
    <property type="term" value="P:Ras protein signal transduction"/>
    <property type="evidence" value="ECO:0007669"/>
    <property type="project" value="TreeGrafter"/>
</dbReference>
<proteinExistence type="predicted"/>
<reference evidence="6" key="1">
    <citation type="submission" date="2019-05" db="EMBL/GenBank/DDBJ databases">
        <title>Annotation for the trematode Fasciolopsis buski.</title>
        <authorList>
            <person name="Choi Y.-J."/>
        </authorList>
    </citation>
    <scope>NUCLEOTIDE SEQUENCE</scope>
    <source>
        <strain evidence="6">HT</strain>
        <tissue evidence="6">Whole worm</tissue>
    </source>
</reference>
<keyword evidence="7" id="KW-1185">Reference proteome</keyword>
<protein>
    <recommendedName>
        <fullName evidence="5">Ras-GEF domain-containing protein</fullName>
    </recommendedName>
</protein>
<evidence type="ECO:0000256" key="3">
    <source>
        <dbReference type="SAM" id="MobiDB-lite"/>
    </source>
</evidence>
<evidence type="ECO:0000313" key="6">
    <source>
        <dbReference type="EMBL" id="KAA0198510.1"/>
    </source>
</evidence>
<feature type="region of interest" description="Disordered" evidence="3">
    <location>
        <begin position="548"/>
        <end position="567"/>
    </location>
</feature>
<keyword evidence="4" id="KW-0812">Transmembrane</keyword>
<dbReference type="Proteomes" id="UP000728185">
    <property type="component" value="Unassembled WGS sequence"/>
</dbReference>
<dbReference type="OrthoDB" id="546434at2759"/>
<dbReference type="InterPro" id="IPR001895">
    <property type="entry name" value="RASGEF_cat_dom"/>
</dbReference>
<feature type="compositionally biased region" description="Low complexity" evidence="3">
    <location>
        <begin position="698"/>
        <end position="711"/>
    </location>
</feature>
<accession>A0A8E0VNE5</accession>
<feature type="region of interest" description="Disordered" evidence="3">
    <location>
        <begin position="733"/>
        <end position="759"/>
    </location>
</feature>
<organism evidence="6 7">
    <name type="scientific">Fasciolopsis buskii</name>
    <dbReference type="NCBI Taxonomy" id="27845"/>
    <lineage>
        <taxon>Eukaryota</taxon>
        <taxon>Metazoa</taxon>
        <taxon>Spiralia</taxon>
        <taxon>Lophotrochozoa</taxon>
        <taxon>Platyhelminthes</taxon>
        <taxon>Trematoda</taxon>
        <taxon>Digenea</taxon>
        <taxon>Plagiorchiida</taxon>
        <taxon>Echinostomata</taxon>
        <taxon>Echinostomatoidea</taxon>
        <taxon>Fasciolidae</taxon>
        <taxon>Fasciolopsis</taxon>
    </lineage>
</organism>
<dbReference type="GO" id="GO:0005886">
    <property type="term" value="C:plasma membrane"/>
    <property type="evidence" value="ECO:0007669"/>
    <property type="project" value="TreeGrafter"/>
</dbReference>
<feature type="domain" description="Ras-GEF" evidence="5">
    <location>
        <begin position="260"/>
        <end position="577"/>
    </location>
</feature>
<comment type="caution">
    <text evidence="6">The sequence shown here is derived from an EMBL/GenBank/DDBJ whole genome shotgun (WGS) entry which is preliminary data.</text>
</comment>
<keyword evidence="1 2" id="KW-0344">Guanine-nucleotide releasing factor</keyword>
<evidence type="ECO:0000256" key="2">
    <source>
        <dbReference type="PROSITE-ProRule" id="PRU00168"/>
    </source>
</evidence>
<dbReference type="InterPro" id="IPR036964">
    <property type="entry name" value="RASGEF_cat_dom_sf"/>
</dbReference>
<dbReference type="EMBL" id="LUCM01001682">
    <property type="protein sequence ID" value="KAA0198510.1"/>
    <property type="molecule type" value="Genomic_DNA"/>
</dbReference>
<dbReference type="PANTHER" id="PTHR23113:SF368">
    <property type="entry name" value="CELL DIVISION CONTROL PROTEIN 25"/>
    <property type="match status" value="1"/>
</dbReference>
<feature type="transmembrane region" description="Helical" evidence="4">
    <location>
        <begin position="71"/>
        <end position="92"/>
    </location>
</feature>